<organism evidence="2 3">
    <name type="scientific">Sphingobium xenophagum</name>
    <dbReference type="NCBI Taxonomy" id="121428"/>
    <lineage>
        <taxon>Bacteria</taxon>
        <taxon>Pseudomonadati</taxon>
        <taxon>Pseudomonadota</taxon>
        <taxon>Alphaproteobacteria</taxon>
        <taxon>Sphingomonadales</taxon>
        <taxon>Sphingomonadaceae</taxon>
        <taxon>Sphingobium</taxon>
    </lineage>
</organism>
<dbReference type="Proteomes" id="UP001267638">
    <property type="component" value="Unassembled WGS sequence"/>
</dbReference>
<evidence type="ECO:0000313" key="2">
    <source>
        <dbReference type="EMBL" id="MDR7155080.1"/>
    </source>
</evidence>
<protein>
    <recommendedName>
        <fullName evidence="4">Transposase</fullName>
    </recommendedName>
</protein>
<dbReference type="EMBL" id="JAVDWV010000008">
    <property type="protein sequence ID" value="MDR7155080.1"/>
    <property type="molecule type" value="Genomic_DNA"/>
</dbReference>
<evidence type="ECO:0000256" key="1">
    <source>
        <dbReference type="SAM" id="MobiDB-lite"/>
    </source>
</evidence>
<evidence type="ECO:0000313" key="3">
    <source>
        <dbReference type="Proteomes" id="UP001267638"/>
    </source>
</evidence>
<comment type="caution">
    <text evidence="2">The sequence shown here is derived from an EMBL/GenBank/DDBJ whole genome shotgun (WGS) entry which is preliminary data.</text>
</comment>
<proteinExistence type="predicted"/>
<keyword evidence="3" id="KW-1185">Reference proteome</keyword>
<sequence>MRRFFAFCRYRENTRQIAAHVDLEFAAFRDQYDRVDERTDNLSRLEALALVVASSRNRPRSPHATRRPVSYRPDVQQKLPTGQRVRRRMYCRPIRGRGSSARPLNANYVHR</sequence>
<name>A0ABU1X0H3_SPHXE</name>
<feature type="region of interest" description="Disordered" evidence="1">
    <location>
        <begin position="55"/>
        <end position="86"/>
    </location>
</feature>
<accession>A0ABU1X0H3</accession>
<reference evidence="2 3" key="1">
    <citation type="submission" date="2023-07" db="EMBL/GenBank/DDBJ databases">
        <title>Sorghum-associated microbial communities from plants grown in Nebraska, USA.</title>
        <authorList>
            <person name="Schachtman D."/>
        </authorList>
    </citation>
    <scope>NUCLEOTIDE SEQUENCE [LARGE SCALE GENOMIC DNA]</scope>
    <source>
        <strain evidence="2 3">4256</strain>
    </source>
</reference>
<feature type="compositionally biased region" description="Basic residues" evidence="1">
    <location>
        <begin position="57"/>
        <end position="66"/>
    </location>
</feature>
<evidence type="ECO:0008006" key="4">
    <source>
        <dbReference type="Google" id="ProtNLM"/>
    </source>
</evidence>
<gene>
    <name evidence="2" type="ORF">J2W40_001902</name>
</gene>